<dbReference type="Gene3D" id="2.30.40.10">
    <property type="entry name" value="Urease, subunit C, domain 1"/>
    <property type="match status" value="1"/>
</dbReference>
<comment type="caution">
    <text evidence="2">The sequence shown here is derived from an EMBL/GenBank/DDBJ whole genome shotgun (WGS) entry which is preliminary data.</text>
</comment>
<dbReference type="InterPro" id="IPR032466">
    <property type="entry name" value="Metal_Hydrolase"/>
</dbReference>
<dbReference type="GO" id="GO:0016814">
    <property type="term" value="F:hydrolase activity, acting on carbon-nitrogen (but not peptide) bonds, in cyclic amidines"/>
    <property type="evidence" value="ECO:0007669"/>
    <property type="project" value="TreeGrafter"/>
</dbReference>
<dbReference type="InterPro" id="IPR018228">
    <property type="entry name" value="DNase_TatD-rel_CS"/>
</dbReference>
<dbReference type="RefSeq" id="WP_281734675.1">
    <property type="nucleotide sequence ID" value="NZ_JAKETQ010000001.1"/>
</dbReference>
<dbReference type="AlphaFoldDB" id="A0AA41QIC8"/>
<dbReference type="Proteomes" id="UP001156140">
    <property type="component" value="Unassembled WGS sequence"/>
</dbReference>
<protein>
    <submittedName>
        <fullName evidence="2">Amidohydrolase family protein</fullName>
    </submittedName>
</protein>
<keyword evidence="3" id="KW-1185">Reference proteome</keyword>
<dbReference type="SUPFAM" id="SSF51338">
    <property type="entry name" value="Composite domain of metallo-dependent hydrolases"/>
    <property type="match status" value="1"/>
</dbReference>
<dbReference type="PANTHER" id="PTHR32027">
    <property type="entry name" value="CYTOSINE DEAMINASE"/>
    <property type="match status" value="1"/>
</dbReference>
<feature type="domain" description="Amidohydrolase 3" evidence="1">
    <location>
        <begin position="38"/>
        <end position="384"/>
    </location>
</feature>
<gene>
    <name evidence="2" type="ORF">ML536_01250</name>
</gene>
<dbReference type="SUPFAM" id="SSF51556">
    <property type="entry name" value="Metallo-dependent hydrolases"/>
    <property type="match status" value="1"/>
</dbReference>
<dbReference type="PANTHER" id="PTHR32027:SF9">
    <property type="entry name" value="BLL3847 PROTEIN"/>
    <property type="match status" value="1"/>
</dbReference>
<dbReference type="InterPro" id="IPR052349">
    <property type="entry name" value="Metallo-hydrolase_Enzymes"/>
</dbReference>
<reference evidence="2" key="1">
    <citation type="submission" date="2022-03" db="EMBL/GenBank/DDBJ databases">
        <title>The complete genome sequence of a Methyloterrigena soli.</title>
        <authorList>
            <person name="Zi Z."/>
        </authorList>
    </citation>
    <scope>NUCLEOTIDE SEQUENCE</scope>
    <source>
        <strain evidence="2">M48</strain>
    </source>
</reference>
<name>A0AA41QIC8_9HYPH</name>
<evidence type="ECO:0000313" key="2">
    <source>
        <dbReference type="EMBL" id="MCI0125446.1"/>
    </source>
</evidence>
<dbReference type="Gene3D" id="3.20.20.140">
    <property type="entry name" value="Metal-dependent hydrolases"/>
    <property type="match status" value="1"/>
</dbReference>
<dbReference type="CDD" id="cd01293">
    <property type="entry name" value="Bact_CD"/>
    <property type="match status" value="1"/>
</dbReference>
<dbReference type="EMBL" id="JALAZD010000001">
    <property type="protein sequence ID" value="MCI0125446.1"/>
    <property type="molecule type" value="Genomic_DNA"/>
</dbReference>
<evidence type="ECO:0000259" key="1">
    <source>
        <dbReference type="Pfam" id="PF07969"/>
    </source>
</evidence>
<organism evidence="2 3">
    <name type="scientific">Paradevosia shaoguanensis</name>
    <dbReference type="NCBI Taxonomy" id="1335043"/>
    <lineage>
        <taxon>Bacteria</taxon>
        <taxon>Pseudomonadati</taxon>
        <taxon>Pseudomonadota</taxon>
        <taxon>Alphaproteobacteria</taxon>
        <taxon>Hyphomicrobiales</taxon>
        <taxon>Devosiaceae</taxon>
        <taxon>Paradevosia</taxon>
    </lineage>
</organism>
<dbReference type="PROSITE" id="PS01137">
    <property type="entry name" value="TATD_1"/>
    <property type="match status" value="1"/>
</dbReference>
<sequence>MTLLLKNVRPMGGPVTDILITEGRIADIGPAQAAAETVVDGGNALVMPGLVDAHVHLDKTLWGMTWRGHQAGPTLDDKISTERRLRTEWDLNPERQAEQHIALSAAMGTTSLRSHVDIDTVHGLKGLEGLLAARARYADVMDIEIVAFPQSGLMIRPGTAELLDEALANGADLVGGLDPYGLDRDPKGHLDTIFALADKHTKPIDIHLHEGDELGAVTTEMIVERTLALGMEGKVAISHAFCLGMQDRRRVAGLTEKLARADIAIITSMPPSRPVPVADELRSAGVRVAGASDNVRDTWAPYGNADMLQRAMHIGQRYNWRMDADIEVALDICTYGGAAVLGLREYGLSNGCVADLVLVEAETVAEAVVAAPVRKQVFKRGKLVAANGKALA</sequence>
<dbReference type="Pfam" id="PF07969">
    <property type="entry name" value="Amidohydro_3"/>
    <property type="match status" value="1"/>
</dbReference>
<accession>A0AA41QIC8</accession>
<dbReference type="InterPro" id="IPR011059">
    <property type="entry name" value="Metal-dep_hydrolase_composite"/>
</dbReference>
<dbReference type="NCBIfam" id="NF004636">
    <property type="entry name" value="PRK05985.1"/>
    <property type="match status" value="1"/>
</dbReference>
<proteinExistence type="predicted"/>
<evidence type="ECO:0000313" key="3">
    <source>
        <dbReference type="Proteomes" id="UP001156140"/>
    </source>
</evidence>
<dbReference type="InterPro" id="IPR013108">
    <property type="entry name" value="Amidohydro_3"/>
</dbReference>